<dbReference type="InterPro" id="IPR021215">
    <property type="entry name" value="DUF2752"/>
</dbReference>
<evidence type="ECO:0000313" key="3">
    <source>
        <dbReference type="Proteomes" id="UP001523565"/>
    </source>
</evidence>
<accession>A0ABT1EFM6</accession>
<proteinExistence type="predicted"/>
<organism evidence="2 3">
    <name type="scientific">Ohessyouella blattaphilus</name>
    <dbReference type="NCBI Taxonomy" id="2949333"/>
    <lineage>
        <taxon>Bacteria</taxon>
        <taxon>Bacillati</taxon>
        <taxon>Bacillota</taxon>
        <taxon>Clostridia</taxon>
        <taxon>Lachnospirales</taxon>
        <taxon>Lachnospiraceae</taxon>
        <taxon>Ohessyouella</taxon>
    </lineage>
</organism>
<feature type="transmembrane region" description="Helical" evidence="1">
    <location>
        <begin position="94"/>
        <end position="112"/>
    </location>
</feature>
<feature type="transmembrane region" description="Helical" evidence="1">
    <location>
        <begin position="63"/>
        <end position="82"/>
    </location>
</feature>
<dbReference type="Proteomes" id="UP001523565">
    <property type="component" value="Unassembled WGS sequence"/>
</dbReference>
<dbReference type="EMBL" id="JAMZFV010000002">
    <property type="protein sequence ID" value="MCP1109294.1"/>
    <property type="molecule type" value="Genomic_DNA"/>
</dbReference>
<dbReference type="Pfam" id="PF10825">
    <property type="entry name" value="DUF2752"/>
    <property type="match status" value="1"/>
</dbReference>
<evidence type="ECO:0000256" key="1">
    <source>
        <dbReference type="SAM" id="Phobius"/>
    </source>
</evidence>
<keyword evidence="1" id="KW-0472">Membrane</keyword>
<keyword evidence="3" id="KW-1185">Reference proteome</keyword>
<sequence>MSRLIDDIKQQKWAIISVIAYLLIMKVFFHNLCPIVLITGYPCAACGMTRAALALLRLDFQEALYYHAFIFPLAVMAIYLFIKRYLKKERIGKGVVYIFIIMVVLSLIYYIYRMYRYFPGEPPMSFYYQNILGNSLG</sequence>
<keyword evidence="1" id="KW-0812">Transmembrane</keyword>
<dbReference type="RefSeq" id="WP_262068195.1">
    <property type="nucleotide sequence ID" value="NZ_JAMXOC010000002.1"/>
</dbReference>
<gene>
    <name evidence="2" type="ORF">NK118_03405</name>
</gene>
<name>A0ABT1EFM6_9FIRM</name>
<feature type="transmembrane region" description="Helical" evidence="1">
    <location>
        <begin position="12"/>
        <end position="29"/>
    </location>
</feature>
<protein>
    <submittedName>
        <fullName evidence="2">DUF2752 domain-containing protein</fullName>
    </submittedName>
</protein>
<comment type="caution">
    <text evidence="2">The sequence shown here is derived from an EMBL/GenBank/DDBJ whole genome shotgun (WGS) entry which is preliminary data.</text>
</comment>
<evidence type="ECO:0000313" key="2">
    <source>
        <dbReference type="EMBL" id="MCP1109294.1"/>
    </source>
</evidence>
<reference evidence="2 3" key="1">
    <citation type="journal article" date="2022" name="Genome Biol. Evol.">
        <title>Host diet, physiology and behaviors set the stage for Lachnospiraceae cladogenesis.</title>
        <authorList>
            <person name="Vera-Ponce De Leon A."/>
            <person name="Schneider M."/>
            <person name="Jahnes B.C."/>
            <person name="Sadowski V."/>
            <person name="Camuy-Velez L.A."/>
            <person name="Duan J."/>
            <person name="Sabree Z.L."/>
        </authorList>
    </citation>
    <scope>NUCLEOTIDE SEQUENCE [LARGE SCALE GENOMIC DNA]</scope>
    <source>
        <strain evidence="2 3">PAL227</strain>
    </source>
</reference>
<keyword evidence="1" id="KW-1133">Transmembrane helix</keyword>